<gene>
    <name evidence="2" type="ordered locus">Sgly_2140</name>
</gene>
<feature type="transmembrane region" description="Helical" evidence="1">
    <location>
        <begin position="69"/>
        <end position="91"/>
    </location>
</feature>
<protein>
    <submittedName>
        <fullName evidence="2">Uncharacterized protein</fullName>
    </submittedName>
</protein>
<name>F0T2N0_SYNGF</name>
<dbReference type="STRING" id="645991.Sgly_2140"/>
<dbReference type="EMBL" id="CP002547">
    <property type="protein sequence ID" value="ADY56429.1"/>
    <property type="molecule type" value="Genomic_DNA"/>
</dbReference>
<keyword evidence="3" id="KW-1185">Reference proteome</keyword>
<proteinExistence type="predicted"/>
<dbReference type="HOGENOM" id="CLU_1947763_0_0_9"/>
<organism evidence="2 3">
    <name type="scientific">Syntrophobotulus glycolicus (strain DSM 8271 / FlGlyR)</name>
    <dbReference type="NCBI Taxonomy" id="645991"/>
    <lineage>
        <taxon>Bacteria</taxon>
        <taxon>Bacillati</taxon>
        <taxon>Bacillota</taxon>
        <taxon>Clostridia</taxon>
        <taxon>Eubacteriales</taxon>
        <taxon>Desulfitobacteriaceae</taxon>
        <taxon>Syntrophobotulus</taxon>
    </lineage>
</organism>
<reference evidence="2 3" key="1">
    <citation type="journal article" date="2011" name="Stand. Genomic Sci.">
        <title>Complete genome sequence of Syntrophobotulus glycolicus type strain (FlGlyR).</title>
        <authorList>
            <person name="Han C."/>
            <person name="Mwirichia R."/>
            <person name="Chertkov O."/>
            <person name="Held B."/>
            <person name="Lapidus A."/>
            <person name="Nolan M."/>
            <person name="Lucas S."/>
            <person name="Hammon N."/>
            <person name="Deshpande S."/>
            <person name="Cheng J.F."/>
            <person name="Tapia R."/>
            <person name="Goodwin L."/>
            <person name="Pitluck S."/>
            <person name="Huntemann M."/>
            <person name="Liolios K."/>
            <person name="Ivanova N."/>
            <person name="Pagani I."/>
            <person name="Mavromatis K."/>
            <person name="Ovchinikova G."/>
            <person name="Pati A."/>
            <person name="Chen A."/>
            <person name="Palaniappan K."/>
            <person name="Land M."/>
            <person name="Hauser L."/>
            <person name="Brambilla E.M."/>
            <person name="Rohde M."/>
            <person name="Spring S."/>
            <person name="Sikorski J."/>
            <person name="Goker M."/>
            <person name="Woyke T."/>
            <person name="Bristow J."/>
            <person name="Eisen J.A."/>
            <person name="Markowitz V."/>
            <person name="Hugenholtz P."/>
            <person name="Kyrpides N.C."/>
            <person name="Klenk H.P."/>
            <person name="Detter J.C."/>
        </authorList>
    </citation>
    <scope>NUCLEOTIDE SEQUENCE [LARGE SCALE GENOMIC DNA]</scope>
    <source>
        <strain evidence="3">DSM 8271 / FlGlyR</strain>
    </source>
</reference>
<evidence type="ECO:0000313" key="3">
    <source>
        <dbReference type="Proteomes" id="UP000007488"/>
    </source>
</evidence>
<dbReference type="KEGG" id="sgy:Sgly_2140"/>
<dbReference type="Proteomes" id="UP000007488">
    <property type="component" value="Chromosome"/>
</dbReference>
<keyword evidence="1" id="KW-1133">Transmembrane helix</keyword>
<dbReference type="RefSeq" id="WP_013625296.1">
    <property type="nucleotide sequence ID" value="NC_015172.1"/>
</dbReference>
<evidence type="ECO:0000256" key="1">
    <source>
        <dbReference type="SAM" id="Phobius"/>
    </source>
</evidence>
<sequence>MTFSYLPAPVYIIFVLILGVLLVFELLHKPNKHHNIIRYGQWLLVPGIILAAFAKFLQTAELFKSYYPWLILLITIIAFIAVILIMIGAYLDSKSDPKKRKKVIRLIFTLIITLLILAAIIIPEVISHG</sequence>
<keyword evidence="1" id="KW-0472">Membrane</keyword>
<accession>F0T2N0</accession>
<evidence type="ECO:0000313" key="2">
    <source>
        <dbReference type="EMBL" id="ADY56429.1"/>
    </source>
</evidence>
<feature type="transmembrane region" description="Helical" evidence="1">
    <location>
        <begin position="39"/>
        <end position="57"/>
    </location>
</feature>
<feature type="transmembrane region" description="Helical" evidence="1">
    <location>
        <begin position="6"/>
        <end position="27"/>
    </location>
</feature>
<reference evidence="3" key="2">
    <citation type="submission" date="2011-02" db="EMBL/GenBank/DDBJ databases">
        <title>The complete genome of Syntrophobotulus glycolicus DSM 8271.</title>
        <authorList>
            <person name="Lucas S."/>
            <person name="Copeland A."/>
            <person name="Lapidus A."/>
            <person name="Bruce D."/>
            <person name="Goodwin L."/>
            <person name="Pitluck S."/>
            <person name="Kyrpides N."/>
            <person name="Mavromatis K."/>
            <person name="Pagani I."/>
            <person name="Ivanova N."/>
            <person name="Mikhailova N."/>
            <person name="Chertkov O."/>
            <person name="Held B."/>
            <person name="Detter J.C."/>
            <person name="Tapia R."/>
            <person name="Han C."/>
            <person name="Land M."/>
            <person name="Hauser L."/>
            <person name="Markowitz V."/>
            <person name="Cheng J.-F."/>
            <person name="Hugenholtz P."/>
            <person name="Woyke T."/>
            <person name="Wu D."/>
            <person name="Spring S."/>
            <person name="Schroeder M."/>
            <person name="Brambilla E."/>
            <person name="Klenk H.-P."/>
            <person name="Eisen J.A."/>
        </authorList>
    </citation>
    <scope>NUCLEOTIDE SEQUENCE [LARGE SCALE GENOMIC DNA]</scope>
    <source>
        <strain evidence="3">DSM 8271 / FlGlyR</strain>
    </source>
</reference>
<feature type="transmembrane region" description="Helical" evidence="1">
    <location>
        <begin position="103"/>
        <end position="122"/>
    </location>
</feature>
<dbReference type="AlphaFoldDB" id="F0T2N0"/>
<keyword evidence="1" id="KW-0812">Transmembrane</keyword>